<evidence type="ECO:0000256" key="6">
    <source>
        <dbReference type="ARBA" id="ARBA00023136"/>
    </source>
</evidence>
<evidence type="ECO:0000256" key="12">
    <source>
        <dbReference type="SAM" id="Phobius"/>
    </source>
</evidence>
<dbReference type="GO" id="GO:0016020">
    <property type="term" value="C:membrane"/>
    <property type="evidence" value="ECO:0007669"/>
    <property type="project" value="UniProtKB-SubCell"/>
</dbReference>
<dbReference type="SUPFAM" id="SSF53850">
    <property type="entry name" value="Periplasmic binding protein-like II"/>
    <property type="match status" value="1"/>
</dbReference>
<keyword evidence="2" id="KW-0813">Transport</keyword>
<evidence type="ECO:0000256" key="7">
    <source>
        <dbReference type="ARBA" id="ARBA00023170"/>
    </source>
</evidence>
<evidence type="ECO:0000259" key="13">
    <source>
        <dbReference type="Pfam" id="PF00060"/>
    </source>
</evidence>
<dbReference type="Gene3D" id="1.10.287.70">
    <property type="match status" value="1"/>
</dbReference>
<evidence type="ECO:0000256" key="4">
    <source>
        <dbReference type="ARBA" id="ARBA00022989"/>
    </source>
</evidence>
<keyword evidence="15" id="KW-1185">Reference proteome</keyword>
<sequence>MGLALYEGQHCDGSSPPSWCNNNWCFVDESLCPENVKLCEAAGGVLGSDVSPYCRTRATDPSSLLNNSEAYSYQTCGSVNDYDTDQLNEFIAGRSIRAAADAWAPWIVKDEEVWSGPTYEFFVQALSIFEPKPVIEVIPGWATQESRDRFPSSSYTACVHDVAVGNFDICIADLWLTPERNKLVTFLPAVRQDFFYLVVEKSTEATEMTVWDRITKPFQPFTPGAWLAVAGFLCIMSLLLYLRQVCESGCDGDCKSLFKSNIVAFLRSLFFVWHDFLLGQSSMDVESGPVRQIFSLALAFFILITLASYTASLASVLVVQNSVGGSINSIEDAINNDLTICAPSSLLETFSKVYKRATFVGGDISSLPRMLHKGDCSAMVLSQDVLNTVFAGQVREADCAALRAGTLTEEEAQCKDKMRDCNLLRVGDLLWSVPLSFPVSDRMAHSLSWAFTNAITKGVMENMKAQNAHLFAQSICESEEEESEVVAMSFDDLSGTMMISFVIMLFGFLVMLSRHYLRQHKRRSSTTEAAADQASAVTETETDMKPQTV</sequence>
<dbReference type="OrthoDB" id="5984008at2759"/>
<feature type="transmembrane region" description="Helical" evidence="12">
    <location>
        <begin position="293"/>
        <end position="319"/>
    </location>
</feature>
<evidence type="ECO:0000256" key="3">
    <source>
        <dbReference type="ARBA" id="ARBA00022692"/>
    </source>
</evidence>
<feature type="transmembrane region" description="Helical" evidence="12">
    <location>
        <begin position="493"/>
        <end position="513"/>
    </location>
</feature>
<proteinExistence type="predicted"/>
<evidence type="ECO:0000256" key="10">
    <source>
        <dbReference type="ARBA" id="ARBA00023303"/>
    </source>
</evidence>
<evidence type="ECO:0000256" key="1">
    <source>
        <dbReference type="ARBA" id="ARBA00004141"/>
    </source>
</evidence>
<dbReference type="Pfam" id="PF00060">
    <property type="entry name" value="Lig_chan"/>
    <property type="match status" value="1"/>
</dbReference>
<keyword evidence="10" id="KW-0407">Ion channel</keyword>
<accession>A0A812V2S9</accession>
<feature type="region of interest" description="Disordered" evidence="11">
    <location>
        <begin position="523"/>
        <end position="549"/>
    </location>
</feature>
<comment type="subcellular location">
    <subcellularLocation>
        <location evidence="1">Membrane</location>
        <topology evidence="1">Multi-pass membrane protein</topology>
    </subcellularLocation>
</comment>
<protein>
    <recommendedName>
        <fullName evidence="13">Ionotropic glutamate receptor C-terminal domain-containing protein</fullName>
    </recommendedName>
</protein>
<keyword evidence="9" id="KW-1071">Ligand-gated ion channel</keyword>
<dbReference type="EMBL" id="CAJNDS010002779">
    <property type="protein sequence ID" value="CAE7594418.1"/>
    <property type="molecule type" value="Genomic_DNA"/>
</dbReference>
<name>A0A812V2S9_9DINO</name>
<reference evidence="14" key="1">
    <citation type="submission" date="2021-02" db="EMBL/GenBank/DDBJ databases">
        <authorList>
            <person name="Dougan E. K."/>
            <person name="Rhodes N."/>
            <person name="Thang M."/>
            <person name="Chan C."/>
        </authorList>
    </citation>
    <scope>NUCLEOTIDE SEQUENCE</scope>
</reference>
<organism evidence="14 15">
    <name type="scientific">Symbiodinium natans</name>
    <dbReference type="NCBI Taxonomy" id="878477"/>
    <lineage>
        <taxon>Eukaryota</taxon>
        <taxon>Sar</taxon>
        <taxon>Alveolata</taxon>
        <taxon>Dinophyceae</taxon>
        <taxon>Suessiales</taxon>
        <taxon>Symbiodiniaceae</taxon>
        <taxon>Symbiodinium</taxon>
    </lineage>
</organism>
<feature type="compositionally biased region" description="Polar residues" evidence="11">
    <location>
        <begin position="535"/>
        <end position="549"/>
    </location>
</feature>
<evidence type="ECO:0000256" key="9">
    <source>
        <dbReference type="ARBA" id="ARBA00023286"/>
    </source>
</evidence>
<dbReference type="Proteomes" id="UP000604046">
    <property type="component" value="Unassembled WGS sequence"/>
</dbReference>
<dbReference type="InterPro" id="IPR015683">
    <property type="entry name" value="Ionotropic_Glu_rcpt"/>
</dbReference>
<evidence type="ECO:0000256" key="11">
    <source>
        <dbReference type="SAM" id="MobiDB-lite"/>
    </source>
</evidence>
<evidence type="ECO:0000313" key="14">
    <source>
        <dbReference type="EMBL" id="CAE7594418.1"/>
    </source>
</evidence>
<feature type="transmembrane region" description="Helical" evidence="12">
    <location>
        <begin position="224"/>
        <end position="242"/>
    </location>
</feature>
<keyword evidence="6 12" id="KW-0472">Membrane</keyword>
<dbReference type="GO" id="GO:0015276">
    <property type="term" value="F:ligand-gated monoatomic ion channel activity"/>
    <property type="evidence" value="ECO:0007669"/>
    <property type="project" value="InterPro"/>
</dbReference>
<keyword evidence="7" id="KW-0675">Receptor</keyword>
<evidence type="ECO:0000256" key="2">
    <source>
        <dbReference type="ARBA" id="ARBA00022448"/>
    </source>
</evidence>
<comment type="caution">
    <text evidence="14">The sequence shown here is derived from an EMBL/GenBank/DDBJ whole genome shotgun (WGS) entry which is preliminary data.</text>
</comment>
<evidence type="ECO:0000256" key="5">
    <source>
        <dbReference type="ARBA" id="ARBA00023065"/>
    </source>
</evidence>
<dbReference type="PANTHER" id="PTHR18966">
    <property type="entry name" value="IONOTROPIC GLUTAMATE RECEPTOR"/>
    <property type="match status" value="1"/>
</dbReference>
<evidence type="ECO:0000256" key="8">
    <source>
        <dbReference type="ARBA" id="ARBA00023180"/>
    </source>
</evidence>
<keyword evidence="5" id="KW-0406">Ion transport</keyword>
<evidence type="ECO:0000313" key="15">
    <source>
        <dbReference type="Proteomes" id="UP000604046"/>
    </source>
</evidence>
<gene>
    <name evidence="14" type="ORF">SNAT2548_LOCUS33834</name>
</gene>
<keyword evidence="8" id="KW-0325">Glycoprotein</keyword>
<keyword evidence="3 12" id="KW-0812">Transmembrane</keyword>
<dbReference type="InterPro" id="IPR001320">
    <property type="entry name" value="Iontro_rcpt_C"/>
</dbReference>
<keyword evidence="4 12" id="KW-1133">Transmembrane helix</keyword>
<dbReference type="AlphaFoldDB" id="A0A812V2S9"/>
<feature type="domain" description="Ionotropic glutamate receptor C-terminal" evidence="13">
    <location>
        <begin position="225"/>
        <end position="500"/>
    </location>
</feature>